<dbReference type="PANTHER" id="PTHR37984:SF15">
    <property type="entry name" value="INTEGRASE CATALYTIC DOMAIN-CONTAINING PROTEIN"/>
    <property type="match status" value="1"/>
</dbReference>
<accession>A0ABR3H5S0</accession>
<dbReference type="InterPro" id="IPR001584">
    <property type="entry name" value="Integrase_cat-core"/>
</dbReference>
<keyword evidence="3" id="KW-1185">Reference proteome</keyword>
<dbReference type="PANTHER" id="PTHR37984">
    <property type="entry name" value="PROTEIN CBG26694"/>
    <property type="match status" value="1"/>
</dbReference>
<dbReference type="PROSITE" id="PS50994">
    <property type="entry name" value="INTEGRASE"/>
    <property type="match status" value="1"/>
</dbReference>
<sequence length="217" mass="24652">MLVSATFTIYTIYTDRPLCYAFLGKKQNCSPRQFRHLDFISQFSTEFQHISGKDNVVADALSRINEVQISPVDLEVLAKAQSTDLKLAKYLTNENSLRLKKMKVRLICTAMSVQQCFKYVHIDLIGPLPPSGQYRYCLTAVDRFTCWPEVVPLSDITAETVAKAFISAWVAHFGCPTDIVTDRGRQFESALFQQLSQSIEFQHRETTAYHPKCNGLV</sequence>
<dbReference type="SUPFAM" id="SSF53098">
    <property type="entry name" value="Ribonuclease H-like"/>
    <property type="match status" value="1"/>
</dbReference>
<dbReference type="InterPro" id="IPR036397">
    <property type="entry name" value="RNaseH_sf"/>
</dbReference>
<evidence type="ECO:0000313" key="2">
    <source>
        <dbReference type="EMBL" id="KAL0860137.1"/>
    </source>
</evidence>
<organism evidence="2 3">
    <name type="scientific">Loxostege sticticalis</name>
    <name type="common">Beet webworm moth</name>
    <dbReference type="NCBI Taxonomy" id="481309"/>
    <lineage>
        <taxon>Eukaryota</taxon>
        <taxon>Metazoa</taxon>
        <taxon>Ecdysozoa</taxon>
        <taxon>Arthropoda</taxon>
        <taxon>Hexapoda</taxon>
        <taxon>Insecta</taxon>
        <taxon>Pterygota</taxon>
        <taxon>Neoptera</taxon>
        <taxon>Endopterygota</taxon>
        <taxon>Lepidoptera</taxon>
        <taxon>Glossata</taxon>
        <taxon>Ditrysia</taxon>
        <taxon>Pyraloidea</taxon>
        <taxon>Crambidae</taxon>
        <taxon>Pyraustinae</taxon>
        <taxon>Loxostege</taxon>
    </lineage>
</organism>
<dbReference type="Pfam" id="PF00665">
    <property type="entry name" value="rve"/>
    <property type="match status" value="1"/>
</dbReference>
<dbReference type="InterPro" id="IPR050951">
    <property type="entry name" value="Retrovirus_Pol_polyprotein"/>
</dbReference>
<proteinExistence type="predicted"/>
<gene>
    <name evidence="2" type="ORF">ABMA27_010444</name>
</gene>
<dbReference type="Gene3D" id="3.30.420.10">
    <property type="entry name" value="Ribonuclease H-like superfamily/Ribonuclease H"/>
    <property type="match status" value="1"/>
</dbReference>
<protein>
    <recommendedName>
        <fullName evidence="1">Integrase catalytic domain-containing protein</fullName>
    </recommendedName>
</protein>
<dbReference type="Proteomes" id="UP001549920">
    <property type="component" value="Unassembled WGS sequence"/>
</dbReference>
<reference evidence="2 3" key="1">
    <citation type="submission" date="2024-06" db="EMBL/GenBank/DDBJ databases">
        <title>A chromosome-level genome assembly of beet webworm, Loxostege sticticalis.</title>
        <authorList>
            <person name="Zhang Y."/>
        </authorList>
    </citation>
    <scope>NUCLEOTIDE SEQUENCE [LARGE SCALE GENOMIC DNA]</scope>
    <source>
        <strain evidence="2">AQ026</strain>
        <tissue evidence="2">Whole body</tissue>
    </source>
</reference>
<comment type="caution">
    <text evidence="2">The sequence shown here is derived from an EMBL/GenBank/DDBJ whole genome shotgun (WGS) entry which is preliminary data.</text>
</comment>
<dbReference type="InterPro" id="IPR012337">
    <property type="entry name" value="RNaseH-like_sf"/>
</dbReference>
<feature type="domain" description="Integrase catalytic" evidence="1">
    <location>
        <begin position="111"/>
        <end position="217"/>
    </location>
</feature>
<evidence type="ECO:0000313" key="3">
    <source>
        <dbReference type="Proteomes" id="UP001549920"/>
    </source>
</evidence>
<name>A0ABR3H5S0_LOXSC</name>
<evidence type="ECO:0000259" key="1">
    <source>
        <dbReference type="PROSITE" id="PS50994"/>
    </source>
</evidence>
<dbReference type="EMBL" id="JBEUOH010000026">
    <property type="protein sequence ID" value="KAL0860137.1"/>
    <property type="molecule type" value="Genomic_DNA"/>
</dbReference>